<protein>
    <submittedName>
        <fullName evidence="3">Alpha/beta hydrolase</fullName>
    </submittedName>
</protein>
<dbReference type="PANTHER" id="PTHR48081">
    <property type="entry name" value="AB HYDROLASE SUPERFAMILY PROTEIN C4A8.06C"/>
    <property type="match status" value="1"/>
</dbReference>
<dbReference type="AlphaFoldDB" id="A0A3B0BG00"/>
<reference evidence="3 4" key="1">
    <citation type="journal article" date="2007" name="Int. J. Syst. Evol. Microbiol.">
        <title>Paenibacillus ginsengarvi sp. nov., isolated from soil from ginseng cultivation.</title>
        <authorList>
            <person name="Yoon M.H."/>
            <person name="Ten L.N."/>
            <person name="Im W.T."/>
        </authorList>
    </citation>
    <scope>NUCLEOTIDE SEQUENCE [LARGE SCALE GENOMIC DNA]</scope>
    <source>
        <strain evidence="3 4">KCTC 13059</strain>
    </source>
</reference>
<dbReference type="InterPro" id="IPR050300">
    <property type="entry name" value="GDXG_lipolytic_enzyme"/>
</dbReference>
<dbReference type="InterPro" id="IPR049492">
    <property type="entry name" value="BD-FAE-like_dom"/>
</dbReference>
<evidence type="ECO:0000313" key="4">
    <source>
        <dbReference type="Proteomes" id="UP000282311"/>
    </source>
</evidence>
<evidence type="ECO:0000256" key="1">
    <source>
        <dbReference type="ARBA" id="ARBA00022801"/>
    </source>
</evidence>
<keyword evidence="4" id="KW-1185">Reference proteome</keyword>
<proteinExistence type="predicted"/>
<sequence>MSIELWPEGAPYQAGNTEEDRPRIDAYPVKSDKPVGCVIICPGGGYARRADHEKEPVAKWLNSIGVAAFVLHYRVAPYRHPAPLEDCRRAIRWVRSHAEEYGIDPDKIGILGFSAGGHAAAMAGIHHEPGNPEAADPIDRVSSRPNALVLCYAVISFVEQYHEGSMINLLGQNPSQEMRELLSGELSANAETPPTFMWHTGNDAPVPVANSLMLAATLSKHKVPYDLHVYENGRHGLGLAESHPEAYMWTQECANWLRRQGFAAETEGEDAQGAQGA</sequence>
<organism evidence="3 4">
    <name type="scientific">Paenibacillus ginsengarvi</name>
    <dbReference type="NCBI Taxonomy" id="400777"/>
    <lineage>
        <taxon>Bacteria</taxon>
        <taxon>Bacillati</taxon>
        <taxon>Bacillota</taxon>
        <taxon>Bacilli</taxon>
        <taxon>Bacillales</taxon>
        <taxon>Paenibacillaceae</taxon>
        <taxon>Paenibacillus</taxon>
    </lineage>
</organism>
<keyword evidence="1 3" id="KW-0378">Hydrolase</keyword>
<dbReference type="RefSeq" id="WP_120750872.1">
    <property type="nucleotide sequence ID" value="NZ_RBAH01000029.1"/>
</dbReference>
<dbReference type="PANTHER" id="PTHR48081:SF6">
    <property type="entry name" value="PEPTIDASE S9 PROLYL OLIGOPEPTIDASE CATALYTIC DOMAIN-CONTAINING PROTEIN"/>
    <property type="match status" value="1"/>
</dbReference>
<feature type="domain" description="BD-FAE-like" evidence="2">
    <location>
        <begin position="28"/>
        <end position="218"/>
    </location>
</feature>
<dbReference type="Proteomes" id="UP000282311">
    <property type="component" value="Unassembled WGS sequence"/>
</dbReference>
<dbReference type="Pfam" id="PF20434">
    <property type="entry name" value="BD-FAE"/>
    <property type="match status" value="1"/>
</dbReference>
<dbReference type="InterPro" id="IPR029058">
    <property type="entry name" value="AB_hydrolase_fold"/>
</dbReference>
<dbReference type="Gene3D" id="3.40.50.1820">
    <property type="entry name" value="alpha/beta hydrolase"/>
    <property type="match status" value="1"/>
</dbReference>
<evidence type="ECO:0000259" key="2">
    <source>
        <dbReference type="Pfam" id="PF20434"/>
    </source>
</evidence>
<dbReference type="OrthoDB" id="9794725at2"/>
<accession>A0A3B0BG00</accession>
<gene>
    <name evidence="3" type="ORF">D7M11_29535</name>
</gene>
<dbReference type="SUPFAM" id="SSF53474">
    <property type="entry name" value="alpha/beta-Hydrolases"/>
    <property type="match status" value="1"/>
</dbReference>
<dbReference type="EMBL" id="RBAH01000029">
    <property type="protein sequence ID" value="RKN71238.1"/>
    <property type="molecule type" value="Genomic_DNA"/>
</dbReference>
<comment type="caution">
    <text evidence="3">The sequence shown here is derived from an EMBL/GenBank/DDBJ whole genome shotgun (WGS) entry which is preliminary data.</text>
</comment>
<dbReference type="GO" id="GO:0016787">
    <property type="term" value="F:hydrolase activity"/>
    <property type="evidence" value="ECO:0007669"/>
    <property type="project" value="UniProtKB-KW"/>
</dbReference>
<name>A0A3B0BG00_9BACL</name>
<evidence type="ECO:0000313" key="3">
    <source>
        <dbReference type="EMBL" id="RKN71238.1"/>
    </source>
</evidence>